<comment type="caution">
    <text evidence="2">The sequence shown here is derived from an EMBL/GenBank/DDBJ whole genome shotgun (WGS) entry which is preliminary data.</text>
</comment>
<gene>
    <name evidence="2" type="ORF">F5X68DRAFT_229346</name>
</gene>
<dbReference type="InterPro" id="IPR001214">
    <property type="entry name" value="SET_dom"/>
</dbReference>
<evidence type="ECO:0000313" key="2">
    <source>
        <dbReference type="EMBL" id="KAH6691493.1"/>
    </source>
</evidence>
<dbReference type="Proteomes" id="UP000770015">
    <property type="component" value="Unassembled WGS sequence"/>
</dbReference>
<dbReference type="Pfam" id="PF00856">
    <property type="entry name" value="SET"/>
    <property type="match status" value="1"/>
</dbReference>
<dbReference type="Gene3D" id="1.25.40.10">
    <property type="entry name" value="Tetratricopeptide repeat domain"/>
    <property type="match status" value="1"/>
</dbReference>
<organism evidence="2 3">
    <name type="scientific">Plectosphaerella plurivora</name>
    <dbReference type="NCBI Taxonomy" id="936078"/>
    <lineage>
        <taxon>Eukaryota</taxon>
        <taxon>Fungi</taxon>
        <taxon>Dikarya</taxon>
        <taxon>Ascomycota</taxon>
        <taxon>Pezizomycotina</taxon>
        <taxon>Sordariomycetes</taxon>
        <taxon>Hypocreomycetidae</taxon>
        <taxon>Glomerellales</taxon>
        <taxon>Plectosphaerellaceae</taxon>
        <taxon>Plectosphaerella</taxon>
    </lineage>
</organism>
<protein>
    <recommendedName>
        <fullName evidence="1">SET domain-containing protein</fullName>
    </recommendedName>
</protein>
<dbReference type="PANTHER" id="PTHR47332">
    <property type="entry name" value="SET DOMAIN-CONTAINING PROTEIN 5"/>
    <property type="match status" value="1"/>
</dbReference>
<dbReference type="InterPro" id="IPR011990">
    <property type="entry name" value="TPR-like_helical_dom_sf"/>
</dbReference>
<dbReference type="SUPFAM" id="SSF82199">
    <property type="entry name" value="SET domain"/>
    <property type="match status" value="1"/>
</dbReference>
<proteinExistence type="predicted"/>
<dbReference type="Gene3D" id="2.170.270.10">
    <property type="entry name" value="SET domain"/>
    <property type="match status" value="1"/>
</dbReference>
<dbReference type="OrthoDB" id="438641at2759"/>
<keyword evidence="3" id="KW-1185">Reference proteome</keyword>
<reference evidence="2" key="1">
    <citation type="journal article" date="2021" name="Nat. Commun.">
        <title>Genetic determinants of endophytism in the Arabidopsis root mycobiome.</title>
        <authorList>
            <person name="Mesny F."/>
            <person name="Miyauchi S."/>
            <person name="Thiergart T."/>
            <person name="Pickel B."/>
            <person name="Atanasova L."/>
            <person name="Karlsson M."/>
            <person name="Huettel B."/>
            <person name="Barry K.W."/>
            <person name="Haridas S."/>
            <person name="Chen C."/>
            <person name="Bauer D."/>
            <person name="Andreopoulos W."/>
            <person name="Pangilinan J."/>
            <person name="LaButti K."/>
            <person name="Riley R."/>
            <person name="Lipzen A."/>
            <person name="Clum A."/>
            <person name="Drula E."/>
            <person name="Henrissat B."/>
            <person name="Kohler A."/>
            <person name="Grigoriev I.V."/>
            <person name="Martin F.M."/>
            <person name="Hacquard S."/>
        </authorList>
    </citation>
    <scope>NUCLEOTIDE SEQUENCE</scope>
    <source>
        <strain evidence="2">MPI-SDFR-AT-0117</strain>
    </source>
</reference>
<dbReference type="SMART" id="SM00317">
    <property type="entry name" value="SET"/>
    <property type="match status" value="1"/>
</dbReference>
<name>A0A9P8VIJ2_9PEZI</name>
<sequence length="467" mass="50797">MSRQVVLKQRLDVVLTSCTSYVNSFNQLSTMTHIAWLVLSSFAAAAASTLPQSQPSPVCINDPFEPHLHISCPTASTVRSHGAGPNMWTTQPRCITWTPRLGPSTSSHPVEHCIFTQAAFRYGHGVTIIASPGTASDLVGSGALSDTESYLPLSISPPRIFAPGPVFDFSGVPAYEVRDLPGKGKGVIAVRRIEKGEVLMLDYPAILAAADFASAAWTKTQERLLQVAVSQLPRQTQRRVLDLAMSQTDLDSDMAVGDVFATNTCSVVLGNGVRFLGLFPEVSRMNHDCVPNAYYRLSPMTLTMQVVSYRQINPGEEVTINYASLGMPYTVRREYLEANYGFTCGCALCKAPKAKRAESDARRMRLARARQEMSKAGKRGDAARAIVRAGEALAEVAVEDGLGPLAWDFYAKMSGYHLELGQHDEAMAVAARALEGMVQLDGPDEDGGRVGEVRDLMKRIQRRQQAA</sequence>
<dbReference type="CDD" id="cd20071">
    <property type="entry name" value="SET_SMYD"/>
    <property type="match status" value="1"/>
</dbReference>
<feature type="domain" description="SET" evidence="1">
    <location>
        <begin position="173"/>
        <end position="323"/>
    </location>
</feature>
<accession>A0A9P8VIJ2</accession>
<dbReference type="EMBL" id="JAGSXJ010000005">
    <property type="protein sequence ID" value="KAH6691493.1"/>
    <property type="molecule type" value="Genomic_DNA"/>
</dbReference>
<dbReference type="AlphaFoldDB" id="A0A9P8VIJ2"/>
<dbReference type="PANTHER" id="PTHR47332:SF6">
    <property type="entry name" value="SET DOMAIN-CONTAINING PROTEIN"/>
    <property type="match status" value="1"/>
</dbReference>
<evidence type="ECO:0000313" key="3">
    <source>
        <dbReference type="Proteomes" id="UP000770015"/>
    </source>
</evidence>
<dbReference type="InterPro" id="IPR046341">
    <property type="entry name" value="SET_dom_sf"/>
</dbReference>
<evidence type="ECO:0000259" key="1">
    <source>
        <dbReference type="PROSITE" id="PS50280"/>
    </source>
</evidence>
<dbReference type="InterPro" id="IPR053185">
    <property type="entry name" value="SET_domain_protein"/>
</dbReference>
<dbReference type="PROSITE" id="PS50280">
    <property type="entry name" value="SET"/>
    <property type="match status" value="1"/>
</dbReference>